<dbReference type="EMBL" id="KV878222">
    <property type="protein sequence ID" value="OJJ29546.1"/>
    <property type="molecule type" value="Genomic_DNA"/>
</dbReference>
<proteinExistence type="predicted"/>
<dbReference type="Proteomes" id="UP000184383">
    <property type="component" value="Unassembled WGS sequence"/>
</dbReference>
<dbReference type="PANTHER" id="PTHR36182:SF1">
    <property type="entry name" value="PROTEIN, PUTATIVE (AFU_ORTHOLOGUE AFUA_6G10930)-RELATED"/>
    <property type="match status" value="1"/>
</dbReference>
<dbReference type="OrthoDB" id="4481293at2759"/>
<dbReference type="AlphaFoldDB" id="A0A1L9R3Q2"/>
<evidence type="ECO:0000313" key="1">
    <source>
        <dbReference type="EMBL" id="OJJ29546.1"/>
    </source>
</evidence>
<reference evidence="2" key="1">
    <citation type="journal article" date="2017" name="Genome Biol.">
        <title>Comparative genomics reveals high biological diversity and specific adaptations in the industrially and medically important fungal genus Aspergillus.</title>
        <authorList>
            <person name="de Vries R.P."/>
            <person name="Riley R."/>
            <person name="Wiebenga A."/>
            <person name="Aguilar-Osorio G."/>
            <person name="Amillis S."/>
            <person name="Uchima C.A."/>
            <person name="Anderluh G."/>
            <person name="Asadollahi M."/>
            <person name="Askin M."/>
            <person name="Barry K."/>
            <person name="Battaglia E."/>
            <person name="Bayram O."/>
            <person name="Benocci T."/>
            <person name="Braus-Stromeyer S.A."/>
            <person name="Caldana C."/>
            <person name="Canovas D."/>
            <person name="Cerqueira G.C."/>
            <person name="Chen F."/>
            <person name="Chen W."/>
            <person name="Choi C."/>
            <person name="Clum A."/>
            <person name="Dos Santos R.A."/>
            <person name="Damasio A.R."/>
            <person name="Diallinas G."/>
            <person name="Emri T."/>
            <person name="Fekete E."/>
            <person name="Flipphi M."/>
            <person name="Freyberg S."/>
            <person name="Gallo A."/>
            <person name="Gournas C."/>
            <person name="Habgood R."/>
            <person name="Hainaut M."/>
            <person name="Harispe M.L."/>
            <person name="Henrissat B."/>
            <person name="Hilden K.S."/>
            <person name="Hope R."/>
            <person name="Hossain A."/>
            <person name="Karabika E."/>
            <person name="Karaffa L."/>
            <person name="Karanyi Z."/>
            <person name="Krasevec N."/>
            <person name="Kuo A."/>
            <person name="Kusch H."/>
            <person name="LaButti K."/>
            <person name="Lagendijk E.L."/>
            <person name="Lapidus A."/>
            <person name="Levasseur A."/>
            <person name="Lindquist E."/>
            <person name="Lipzen A."/>
            <person name="Logrieco A.F."/>
            <person name="MacCabe A."/>
            <person name="Maekelae M.R."/>
            <person name="Malavazi I."/>
            <person name="Melin P."/>
            <person name="Meyer V."/>
            <person name="Mielnichuk N."/>
            <person name="Miskei M."/>
            <person name="Molnar A.P."/>
            <person name="Mule G."/>
            <person name="Ngan C.Y."/>
            <person name="Orejas M."/>
            <person name="Orosz E."/>
            <person name="Ouedraogo J.P."/>
            <person name="Overkamp K.M."/>
            <person name="Park H.-S."/>
            <person name="Perrone G."/>
            <person name="Piumi F."/>
            <person name="Punt P.J."/>
            <person name="Ram A.F."/>
            <person name="Ramon A."/>
            <person name="Rauscher S."/>
            <person name="Record E."/>
            <person name="Riano-Pachon D.M."/>
            <person name="Robert V."/>
            <person name="Roehrig J."/>
            <person name="Ruller R."/>
            <person name="Salamov A."/>
            <person name="Salih N.S."/>
            <person name="Samson R.A."/>
            <person name="Sandor E."/>
            <person name="Sanguinetti M."/>
            <person name="Schuetze T."/>
            <person name="Sepcic K."/>
            <person name="Shelest E."/>
            <person name="Sherlock G."/>
            <person name="Sophianopoulou V."/>
            <person name="Squina F.M."/>
            <person name="Sun H."/>
            <person name="Susca A."/>
            <person name="Todd R.B."/>
            <person name="Tsang A."/>
            <person name="Unkles S.E."/>
            <person name="van de Wiele N."/>
            <person name="van Rossen-Uffink D."/>
            <person name="Oliveira J.V."/>
            <person name="Vesth T.C."/>
            <person name="Visser J."/>
            <person name="Yu J.-H."/>
            <person name="Zhou M."/>
            <person name="Andersen M.R."/>
            <person name="Archer D.B."/>
            <person name="Baker S.E."/>
            <person name="Benoit I."/>
            <person name="Brakhage A.A."/>
            <person name="Braus G.H."/>
            <person name="Fischer R."/>
            <person name="Frisvad J.C."/>
            <person name="Goldman G.H."/>
            <person name="Houbraken J."/>
            <person name="Oakley B."/>
            <person name="Pocsi I."/>
            <person name="Scazzocchio C."/>
            <person name="Seiboth B."/>
            <person name="vanKuyk P.A."/>
            <person name="Wortman J."/>
            <person name="Dyer P.S."/>
            <person name="Grigoriev I.V."/>
        </authorList>
    </citation>
    <scope>NUCLEOTIDE SEQUENCE [LARGE SCALE GENOMIC DNA]</scope>
    <source>
        <strain evidence="2">DTO 134E9</strain>
    </source>
</reference>
<protein>
    <recommendedName>
        <fullName evidence="3">Chitin-binding type-4 domain-containing protein</fullName>
    </recommendedName>
</protein>
<keyword evidence="2" id="KW-1185">Reference proteome</keyword>
<dbReference type="Gene3D" id="2.70.50.70">
    <property type="match status" value="1"/>
</dbReference>
<name>A0A1L9R3Q2_ASPWE</name>
<dbReference type="VEuPathDB" id="FungiDB:ASPWEDRAFT_63480"/>
<accession>A0A1L9R3Q2</accession>
<gene>
    <name evidence="1" type="ORF">ASPWEDRAFT_63480</name>
</gene>
<organism evidence="1 2">
    <name type="scientific">Aspergillus wentii DTO 134E9</name>
    <dbReference type="NCBI Taxonomy" id="1073089"/>
    <lineage>
        <taxon>Eukaryota</taxon>
        <taxon>Fungi</taxon>
        <taxon>Dikarya</taxon>
        <taxon>Ascomycota</taxon>
        <taxon>Pezizomycotina</taxon>
        <taxon>Eurotiomycetes</taxon>
        <taxon>Eurotiomycetidae</taxon>
        <taxon>Eurotiales</taxon>
        <taxon>Aspergillaceae</taxon>
        <taxon>Aspergillus</taxon>
        <taxon>Aspergillus subgen. Cremei</taxon>
    </lineage>
</organism>
<evidence type="ECO:0008006" key="3">
    <source>
        <dbReference type="Google" id="ProtNLM"/>
    </source>
</evidence>
<evidence type="ECO:0000313" key="2">
    <source>
        <dbReference type="Proteomes" id="UP000184383"/>
    </source>
</evidence>
<dbReference type="PANTHER" id="PTHR36182">
    <property type="entry name" value="PROTEIN, PUTATIVE (AFU_ORTHOLOGUE AFUA_6G10930)-RELATED"/>
    <property type="match status" value="1"/>
</dbReference>
<dbReference type="STRING" id="1073089.A0A1L9R3Q2"/>
<dbReference type="RefSeq" id="XP_040683223.1">
    <property type="nucleotide sequence ID" value="XM_040838699.1"/>
</dbReference>
<sequence>MLLTKSVALGHMQMTNPIPIRSPLNAAQSNPDYSYTSPLDASGSDYPCKGYANDAFTSVSNYTAGKEYTLSLEGTATHEGGSCQIALSYDQGQNFHVIKSILGDCPLAKNYEFRIPDNSPSGQALLAWTWFNKVGNREMYMDCAQVTIQTDRHPGHPQSVSQTAFEDLPPIFLANINKEGQCRTKEGEAVNFPRPGHDVEGSLDSAGYDCTEAAPFRDDQGVSQIHSTSSSAEMVATAITRTNRLPCAMPTPGHTHEMQSMTATTAFSPSNGASQNSVSSAPCVPGSIVCLNDGHSFALCNFGTPVPMGAVAAGPRCINGAIHAEKDMRIG</sequence>
<dbReference type="GeneID" id="63754547"/>